<dbReference type="SUPFAM" id="SSF48264">
    <property type="entry name" value="Cytochrome P450"/>
    <property type="match status" value="1"/>
</dbReference>
<evidence type="ECO:0000256" key="12">
    <source>
        <dbReference type="RuleBase" id="RU000461"/>
    </source>
</evidence>
<dbReference type="GO" id="GO:0020037">
    <property type="term" value="F:heme binding"/>
    <property type="evidence" value="ECO:0007669"/>
    <property type="project" value="InterPro"/>
</dbReference>
<dbReference type="GO" id="GO:0016705">
    <property type="term" value="F:oxidoreductase activity, acting on paired donors, with incorporation or reduction of molecular oxygen"/>
    <property type="evidence" value="ECO:0007669"/>
    <property type="project" value="InterPro"/>
</dbReference>
<evidence type="ECO:0000256" key="10">
    <source>
        <dbReference type="ARBA" id="ARBA00023136"/>
    </source>
</evidence>
<organism evidence="13 14">
    <name type="scientific">Kalanchoe fedtschenkoi</name>
    <name type="common">Lavender scallops</name>
    <name type="synonym">South American air plant</name>
    <dbReference type="NCBI Taxonomy" id="63787"/>
    <lineage>
        <taxon>Eukaryota</taxon>
        <taxon>Viridiplantae</taxon>
        <taxon>Streptophyta</taxon>
        <taxon>Embryophyta</taxon>
        <taxon>Tracheophyta</taxon>
        <taxon>Spermatophyta</taxon>
        <taxon>Magnoliopsida</taxon>
        <taxon>eudicotyledons</taxon>
        <taxon>Gunneridae</taxon>
        <taxon>Pentapetalae</taxon>
        <taxon>Saxifragales</taxon>
        <taxon>Crassulaceae</taxon>
        <taxon>Kalanchoe</taxon>
    </lineage>
</organism>
<dbReference type="AlphaFoldDB" id="A0A7N0VDY2"/>
<evidence type="ECO:0000256" key="11">
    <source>
        <dbReference type="PIRSR" id="PIRSR602401-1"/>
    </source>
</evidence>
<dbReference type="InterPro" id="IPR050665">
    <property type="entry name" value="Cytochrome_P450_Monooxygen"/>
</dbReference>
<dbReference type="PRINTS" id="PR00385">
    <property type="entry name" value="P450"/>
</dbReference>
<feature type="binding site" description="axial binding residue" evidence="11">
    <location>
        <position position="282"/>
    </location>
    <ligand>
        <name>heme</name>
        <dbReference type="ChEBI" id="CHEBI:30413"/>
    </ligand>
    <ligandPart>
        <name>Fe</name>
        <dbReference type="ChEBI" id="CHEBI:18248"/>
    </ligandPart>
</feature>
<dbReference type="PANTHER" id="PTHR24282">
    <property type="entry name" value="CYTOCHROME P450 FAMILY MEMBER"/>
    <property type="match status" value="1"/>
</dbReference>
<keyword evidence="8 11" id="KW-0408">Iron</keyword>
<keyword evidence="3 11" id="KW-0349">Heme</keyword>
<dbReference type="InterPro" id="IPR002401">
    <property type="entry name" value="Cyt_P450_E_grp-I"/>
</dbReference>
<evidence type="ECO:0008006" key="15">
    <source>
        <dbReference type="Google" id="ProtNLM"/>
    </source>
</evidence>
<keyword evidence="5 11" id="KW-0479">Metal-binding</keyword>
<dbReference type="InterPro" id="IPR001128">
    <property type="entry name" value="Cyt_P450"/>
</dbReference>
<keyword evidence="9 12" id="KW-0503">Monooxygenase</keyword>
<evidence type="ECO:0000256" key="7">
    <source>
        <dbReference type="ARBA" id="ARBA00023002"/>
    </source>
</evidence>
<keyword evidence="14" id="KW-1185">Reference proteome</keyword>
<comment type="cofactor">
    <cofactor evidence="11">
        <name>heme</name>
        <dbReference type="ChEBI" id="CHEBI:30413"/>
    </cofactor>
</comment>
<keyword evidence="6" id="KW-1133">Transmembrane helix</keyword>
<evidence type="ECO:0000256" key="6">
    <source>
        <dbReference type="ARBA" id="ARBA00022989"/>
    </source>
</evidence>
<dbReference type="InterPro" id="IPR017972">
    <property type="entry name" value="Cyt_P450_CS"/>
</dbReference>
<comment type="similarity">
    <text evidence="2 12">Belongs to the cytochrome P450 family.</text>
</comment>
<keyword evidence="10" id="KW-0472">Membrane</keyword>
<sequence length="336" mass="38200">MVPAFCICTNEMMSKWETLVSEDGSCELDVWPDLQILARDALSRTAFGSSFEEGKRIFELQKQMLLRTKAYRRTMEMEKGIQATLRAIIAKKKKAIQAGTAATDDLLGILIESNLNEMTESKNDKSFGMNIEDVINECKLFYFAGQETMSVLLVWTMILLSHHQEWQARAREEVRQVFEKAKPHMEGLNQLKILNMILHEVLRLYPPISMLDRATHKETKLGDFTLPAGVRVSIPILLLHHDHKIWGEDANEFKPERFAEGVSKGSKGHVAFLPFSWGPRICIGLNYSLLEAKVALAMVLQQFSFELSPSYTHAPCCIISTQPLHGARLILHKLWS</sequence>
<dbReference type="OMA" id="MKHYGEV"/>
<dbReference type="GO" id="GO:0016020">
    <property type="term" value="C:membrane"/>
    <property type="evidence" value="ECO:0007669"/>
    <property type="project" value="UniProtKB-SubCell"/>
</dbReference>
<dbReference type="PROSITE" id="PS00086">
    <property type="entry name" value="CYTOCHROME_P450"/>
    <property type="match status" value="1"/>
</dbReference>
<evidence type="ECO:0000313" key="13">
    <source>
        <dbReference type="EnsemblPlants" id="Kaladp0630s0001.1.v1.1"/>
    </source>
</evidence>
<reference evidence="13" key="1">
    <citation type="submission" date="2021-01" db="UniProtKB">
        <authorList>
            <consortium name="EnsemblPlants"/>
        </authorList>
    </citation>
    <scope>IDENTIFICATION</scope>
</reference>
<dbReference type="Proteomes" id="UP000594263">
    <property type="component" value="Unplaced"/>
</dbReference>
<evidence type="ECO:0000256" key="3">
    <source>
        <dbReference type="ARBA" id="ARBA00022617"/>
    </source>
</evidence>
<dbReference type="GO" id="GO:0004497">
    <property type="term" value="F:monooxygenase activity"/>
    <property type="evidence" value="ECO:0007669"/>
    <property type="project" value="UniProtKB-KW"/>
</dbReference>
<evidence type="ECO:0000256" key="8">
    <source>
        <dbReference type="ARBA" id="ARBA00023004"/>
    </source>
</evidence>
<evidence type="ECO:0000256" key="9">
    <source>
        <dbReference type="ARBA" id="ARBA00023033"/>
    </source>
</evidence>
<dbReference type="InterPro" id="IPR036396">
    <property type="entry name" value="Cyt_P450_sf"/>
</dbReference>
<dbReference type="GO" id="GO:0005506">
    <property type="term" value="F:iron ion binding"/>
    <property type="evidence" value="ECO:0007669"/>
    <property type="project" value="InterPro"/>
</dbReference>
<evidence type="ECO:0000256" key="2">
    <source>
        <dbReference type="ARBA" id="ARBA00010617"/>
    </source>
</evidence>
<comment type="subcellular location">
    <subcellularLocation>
        <location evidence="1">Membrane</location>
    </subcellularLocation>
</comment>
<dbReference type="Pfam" id="PF00067">
    <property type="entry name" value="p450"/>
    <property type="match status" value="1"/>
</dbReference>
<dbReference type="PANTHER" id="PTHR24282:SF255">
    <property type="entry name" value="CYTOCHROME P450 72A11-RELATED"/>
    <property type="match status" value="1"/>
</dbReference>
<dbReference type="Gramene" id="Kaladp0630s0001.1.v1.1">
    <property type="protein sequence ID" value="Kaladp0630s0001.1.v1.1"/>
    <property type="gene ID" value="Kaladp0630s0001.v1.1"/>
</dbReference>
<evidence type="ECO:0000256" key="4">
    <source>
        <dbReference type="ARBA" id="ARBA00022692"/>
    </source>
</evidence>
<name>A0A7N0VDY2_KALFE</name>
<proteinExistence type="inferred from homology"/>
<evidence type="ECO:0000313" key="14">
    <source>
        <dbReference type="Proteomes" id="UP000594263"/>
    </source>
</evidence>
<evidence type="ECO:0000256" key="5">
    <source>
        <dbReference type="ARBA" id="ARBA00022723"/>
    </source>
</evidence>
<dbReference type="Gene3D" id="1.10.630.10">
    <property type="entry name" value="Cytochrome P450"/>
    <property type="match status" value="1"/>
</dbReference>
<protein>
    <recommendedName>
        <fullName evidence="15">Secologanin synthase</fullName>
    </recommendedName>
</protein>
<keyword evidence="4" id="KW-0812">Transmembrane</keyword>
<keyword evidence="7 12" id="KW-0560">Oxidoreductase</keyword>
<dbReference type="EnsemblPlants" id="Kaladp0630s0001.1.v1.1">
    <property type="protein sequence ID" value="Kaladp0630s0001.1.v1.1"/>
    <property type="gene ID" value="Kaladp0630s0001.v1.1"/>
</dbReference>
<evidence type="ECO:0000256" key="1">
    <source>
        <dbReference type="ARBA" id="ARBA00004370"/>
    </source>
</evidence>
<accession>A0A7N0VDY2</accession>
<dbReference type="PRINTS" id="PR00463">
    <property type="entry name" value="EP450I"/>
</dbReference>